<dbReference type="EMBL" id="JAMZEJ010000004">
    <property type="protein sequence ID" value="MCQ8240565.1"/>
    <property type="molecule type" value="Genomic_DNA"/>
</dbReference>
<name>A0ABT1VW52_9PROT</name>
<proteinExistence type="predicted"/>
<accession>A0ABT1VW52</accession>
<reference evidence="1 2" key="1">
    <citation type="submission" date="2022-06" db="EMBL/GenBank/DDBJ databases">
        <title>Rhizosaccharibacter gen. nov. sp. nov. KSS12, endophytic bacteria isolated from sugarcane.</title>
        <authorList>
            <person name="Pitiwittayakul N."/>
        </authorList>
    </citation>
    <scope>NUCLEOTIDE SEQUENCE [LARGE SCALE GENOMIC DNA]</scope>
    <source>
        <strain evidence="1 2">KSS12</strain>
    </source>
</reference>
<protein>
    <submittedName>
        <fullName evidence="1">Uncharacterized protein</fullName>
    </submittedName>
</protein>
<comment type="caution">
    <text evidence="1">The sequence shown here is derived from an EMBL/GenBank/DDBJ whole genome shotgun (WGS) entry which is preliminary data.</text>
</comment>
<dbReference type="Proteomes" id="UP001524547">
    <property type="component" value="Unassembled WGS sequence"/>
</dbReference>
<keyword evidence="2" id="KW-1185">Reference proteome</keyword>
<evidence type="ECO:0000313" key="2">
    <source>
        <dbReference type="Proteomes" id="UP001524547"/>
    </source>
</evidence>
<evidence type="ECO:0000313" key="1">
    <source>
        <dbReference type="EMBL" id="MCQ8240565.1"/>
    </source>
</evidence>
<sequence>MTRWFTTGGRLLGSALLCAVLTGILIGAYGMAMAMPACPPMQICSRSEIDAP</sequence>
<organism evidence="1 2">
    <name type="scientific">Rhizosaccharibacter radicis</name>
    <dbReference type="NCBI Taxonomy" id="2782605"/>
    <lineage>
        <taxon>Bacteria</taxon>
        <taxon>Pseudomonadati</taxon>
        <taxon>Pseudomonadota</taxon>
        <taxon>Alphaproteobacteria</taxon>
        <taxon>Acetobacterales</taxon>
        <taxon>Acetobacteraceae</taxon>
        <taxon>Rhizosaccharibacter</taxon>
    </lineage>
</organism>
<gene>
    <name evidence="1" type="ORF">NFI88_06865</name>
</gene>
<dbReference type="RefSeq" id="WP_422919316.1">
    <property type="nucleotide sequence ID" value="NZ_JAMZEJ010000004.1"/>
</dbReference>